<keyword evidence="3 5" id="KW-0949">S-adenosyl-L-methionine</keyword>
<name>A0A845A9M7_9SPHN</name>
<evidence type="ECO:0000259" key="7">
    <source>
        <dbReference type="Pfam" id="PF17827"/>
    </source>
</evidence>
<comment type="similarity">
    <text evidence="5">Belongs to the protein N5-glutamine methyltransferase family. PrmC subfamily.</text>
</comment>
<dbReference type="GO" id="GO:0003676">
    <property type="term" value="F:nucleic acid binding"/>
    <property type="evidence" value="ECO:0007669"/>
    <property type="project" value="InterPro"/>
</dbReference>
<dbReference type="HAMAP" id="MF_02126">
    <property type="entry name" value="RF_methyltr_PrmC"/>
    <property type="match status" value="1"/>
</dbReference>
<feature type="binding site" evidence="5">
    <location>
        <position position="137"/>
    </location>
    <ligand>
        <name>S-adenosyl-L-methionine</name>
        <dbReference type="ChEBI" id="CHEBI:59789"/>
    </ligand>
</feature>
<dbReference type="GO" id="GO:0102559">
    <property type="term" value="F:peptide chain release factor N(5)-glutamine methyltransferase activity"/>
    <property type="evidence" value="ECO:0007669"/>
    <property type="project" value="UniProtKB-EC"/>
</dbReference>
<gene>
    <name evidence="5 8" type="primary">prmC</name>
    <name evidence="8" type="ORF">GRI39_13055</name>
</gene>
<comment type="catalytic activity">
    <reaction evidence="4 5">
        <text>L-glutaminyl-[peptide chain release factor] + S-adenosyl-L-methionine = N(5)-methyl-L-glutaminyl-[peptide chain release factor] + S-adenosyl-L-homocysteine + H(+)</text>
        <dbReference type="Rhea" id="RHEA:42896"/>
        <dbReference type="Rhea" id="RHEA-COMP:10271"/>
        <dbReference type="Rhea" id="RHEA-COMP:10272"/>
        <dbReference type="ChEBI" id="CHEBI:15378"/>
        <dbReference type="ChEBI" id="CHEBI:30011"/>
        <dbReference type="ChEBI" id="CHEBI:57856"/>
        <dbReference type="ChEBI" id="CHEBI:59789"/>
        <dbReference type="ChEBI" id="CHEBI:61891"/>
        <dbReference type="EC" id="2.1.1.297"/>
    </reaction>
</comment>
<feature type="domain" description="Release factor glutamine methyltransferase N-terminal" evidence="7">
    <location>
        <begin position="5"/>
        <end position="71"/>
    </location>
</feature>
<dbReference type="Pfam" id="PF05175">
    <property type="entry name" value="MTS"/>
    <property type="match status" value="1"/>
</dbReference>
<sequence>MLVPEALRKAAADLSATSDTARLDAEYLLADALGLTRSQLLLSGASGPVPERFWEAVERRKAHEPLAYILGHEDFYGRNFRVSPDVLIPRSDSESVVGAALALQGSKGRVLDCGVGSGALLLTIMAENRGASGVGIDRSAGALAIAQHNAEALGLGGQVTLLERDWSMPGWQNGLGLFTCIIANPPYVEDNAPLDASVREYEPAGALFSGPEGLDDYRLLIPQLDALLSNDGQIVLEIGASQAEGVAKIAEEAGYRSQLTHDLAGRPRALVLSRKGLSQ</sequence>
<dbReference type="InterPro" id="IPR004556">
    <property type="entry name" value="HemK-like"/>
</dbReference>
<dbReference type="AlphaFoldDB" id="A0A845A9M7"/>
<dbReference type="PROSITE" id="PS00092">
    <property type="entry name" value="N6_MTASE"/>
    <property type="match status" value="1"/>
</dbReference>
<keyword evidence="9" id="KW-1185">Reference proteome</keyword>
<dbReference type="NCBIfam" id="TIGR03534">
    <property type="entry name" value="RF_mod_PrmC"/>
    <property type="match status" value="1"/>
</dbReference>
<dbReference type="Gene3D" id="1.10.8.10">
    <property type="entry name" value="DNA helicase RuvA subunit, C-terminal domain"/>
    <property type="match status" value="1"/>
</dbReference>
<evidence type="ECO:0000256" key="4">
    <source>
        <dbReference type="ARBA" id="ARBA00048391"/>
    </source>
</evidence>
<accession>A0A845A9M7</accession>
<dbReference type="InterPro" id="IPR050320">
    <property type="entry name" value="N5-glutamine_MTase"/>
</dbReference>
<evidence type="ECO:0000256" key="3">
    <source>
        <dbReference type="ARBA" id="ARBA00022691"/>
    </source>
</evidence>
<dbReference type="InterPro" id="IPR007848">
    <property type="entry name" value="Small_mtfrase_dom"/>
</dbReference>
<dbReference type="CDD" id="cd02440">
    <property type="entry name" value="AdoMet_MTases"/>
    <property type="match status" value="1"/>
</dbReference>
<feature type="domain" description="Methyltransferase small" evidence="6">
    <location>
        <begin position="106"/>
        <end position="192"/>
    </location>
</feature>
<evidence type="ECO:0000256" key="1">
    <source>
        <dbReference type="ARBA" id="ARBA00022603"/>
    </source>
</evidence>
<evidence type="ECO:0000313" key="9">
    <source>
        <dbReference type="Proteomes" id="UP000460561"/>
    </source>
</evidence>
<evidence type="ECO:0000259" key="6">
    <source>
        <dbReference type="Pfam" id="PF05175"/>
    </source>
</evidence>
<keyword evidence="1 5" id="KW-0489">Methyltransferase</keyword>
<dbReference type="PANTHER" id="PTHR18895">
    <property type="entry name" value="HEMK METHYLTRANSFERASE"/>
    <property type="match status" value="1"/>
</dbReference>
<feature type="binding site" evidence="5">
    <location>
        <begin position="184"/>
        <end position="187"/>
    </location>
    <ligand>
        <name>substrate</name>
    </ligand>
</feature>
<feature type="binding site" evidence="5">
    <location>
        <position position="166"/>
    </location>
    <ligand>
        <name>S-adenosyl-L-methionine</name>
        <dbReference type="ChEBI" id="CHEBI:59789"/>
    </ligand>
</feature>
<feature type="binding site" evidence="5">
    <location>
        <position position="184"/>
    </location>
    <ligand>
        <name>S-adenosyl-L-methionine</name>
        <dbReference type="ChEBI" id="CHEBI:59789"/>
    </ligand>
</feature>
<evidence type="ECO:0000313" key="8">
    <source>
        <dbReference type="EMBL" id="MXP26960.1"/>
    </source>
</evidence>
<dbReference type="Proteomes" id="UP000460561">
    <property type="component" value="Unassembled WGS sequence"/>
</dbReference>
<dbReference type="RefSeq" id="WP_160740230.1">
    <property type="nucleotide sequence ID" value="NZ_WTYQ01000005.1"/>
</dbReference>
<dbReference type="EC" id="2.1.1.297" evidence="5"/>
<comment type="function">
    <text evidence="5">Methylates the class 1 translation termination release factors RF1/PrfA and RF2/PrfB on the glutamine residue of the universally conserved GGQ motif.</text>
</comment>
<evidence type="ECO:0000256" key="5">
    <source>
        <dbReference type="HAMAP-Rule" id="MF_02126"/>
    </source>
</evidence>
<dbReference type="InterPro" id="IPR002052">
    <property type="entry name" value="DNA_methylase_N6_adenine_CS"/>
</dbReference>
<keyword evidence="2 5" id="KW-0808">Transferase</keyword>
<dbReference type="EMBL" id="WTYQ01000005">
    <property type="protein sequence ID" value="MXP26960.1"/>
    <property type="molecule type" value="Genomic_DNA"/>
</dbReference>
<comment type="caution">
    <text evidence="8">The sequence shown here is derived from an EMBL/GenBank/DDBJ whole genome shotgun (WGS) entry which is preliminary data.</text>
</comment>
<reference evidence="8 9" key="1">
    <citation type="submission" date="2019-12" db="EMBL/GenBank/DDBJ databases">
        <title>Genomic-based taxomic classification of the family Erythrobacteraceae.</title>
        <authorList>
            <person name="Xu L."/>
        </authorList>
    </citation>
    <scope>NUCLEOTIDE SEQUENCE [LARGE SCALE GENOMIC DNA]</scope>
    <source>
        <strain evidence="8 9">DSM 18604</strain>
    </source>
</reference>
<proteinExistence type="inferred from homology"/>
<organism evidence="8 9">
    <name type="scientific">Altericroceibacterium indicum</name>
    <dbReference type="NCBI Taxonomy" id="374177"/>
    <lineage>
        <taxon>Bacteria</taxon>
        <taxon>Pseudomonadati</taxon>
        <taxon>Pseudomonadota</taxon>
        <taxon>Alphaproteobacteria</taxon>
        <taxon>Sphingomonadales</taxon>
        <taxon>Erythrobacteraceae</taxon>
        <taxon>Altericroceibacterium</taxon>
    </lineage>
</organism>
<dbReference type="InterPro" id="IPR040758">
    <property type="entry name" value="PrmC_N"/>
</dbReference>
<dbReference type="SUPFAM" id="SSF53335">
    <property type="entry name" value="S-adenosyl-L-methionine-dependent methyltransferases"/>
    <property type="match status" value="1"/>
</dbReference>
<dbReference type="GO" id="GO:0032259">
    <property type="term" value="P:methylation"/>
    <property type="evidence" value="ECO:0007669"/>
    <property type="project" value="UniProtKB-KW"/>
</dbReference>
<dbReference type="InterPro" id="IPR029063">
    <property type="entry name" value="SAM-dependent_MTases_sf"/>
</dbReference>
<dbReference type="InterPro" id="IPR019874">
    <property type="entry name" value="RF_methyltr_PrmC"/>
</dbReference>
<dbReference type="Pfam" id="PF17827">
    <property type="entry name" value="PrmC_N"/>
    <property type="match status" value="1"/>
</dbReference>
<evidence type="ECO:0000256" key="2">
    <source>
        <dbReference type="ARBA" id="ARBA00022679"/>
    </source>
</evidence>
<dbReference type="Gene3D" id="3.40.50.150">
    <property type="entry name" value="Vaccinia Virus protein VP39"/>
    <property type="match status" value="1"/>
</dbReference>
<dbReference type="PANTHER" id="PTHR18895:SF74">
    <property type="entry name" value="MTRF1L RELEASE FACTOR GLUTAMINE METHYLTRANSFERASE"/>
    <property type="match status" value="1"/>
</dbReference>
<dbReference type="OrthoDB" id="9800643at2"/>
<feature type="binding site" evidence="5">
    <location>
        <begin position="114"/>
        <end position="118"/>
    </location>
    <ligand>
        <name>S-adenosyl-L-methionine</name>
        <dbReference type="ChEBI" id="CHEBI:59789"/>
    </ligand>
</feature>
<dbReference type="NCBIfam" id="TIGR00536">
    <property type="entry name" value="hemK_fam"/>
    <property type="match status" value="1"/>
</dbReference>
<protein>
    <recommendedName>
        <fullName evidence="5">Release factor glutamine methyltransferase</fullName>
        <shortName evidence="5">RF MTase</shortName>
        <ecNumber evidence="5">2.1.1.297</ecNumber>
    </recommendedName>
    <alternativeName>
        <fullName evidence="5">N5-glutamine methyltransferase PrmC</fullName>
    </alternativeName>
    <alternativeName>
        <fullName evidence="5">Protein-(glutamine-N5) MTase PrmC</fullName>
    </alternativeName>
    <alternativeName>
        <fullName evidence="5">Protein-glutamine N-methyltransferase PrmC</fullName>
    </alternativeName>
</protein>